<dbReference type="InterPro" id="IPR042099">
    <property type="entry name" value="ANL_N_sf"/>
</dbReference>
<dbReference type="Pfam" id="PF00501">
    <property type="entry name" value="AMP-binding"/>
    <property type="match status" value="1"/>
</dbReference>
<dbReference type="InterPro" id="IPR045851">
    <property type="entry name" value="AMP-bd_C_sf"/>
</dbReference>
<dbReference type="Gene3D" id="3.40.50.12780">
    <property type="entry name" value="N-terminal domain of ligase-like"/>
    <property type="match status" value="1"/>
</dbReference>
<dbReference type="InterPro" id="IPR000873">
    <property type="entry name" value="AMP-dep_synth/lig_dom"/>
</dbReference>
<gene>
    <name evidence="3" type="primary">lcfB_4</name>
    <name evidence="3" type="ORF">Pla8534_37100</name>
</gene>
<keyword evidence="4" id="KW-1185">Reference proteome</keyword>
<dbReference type="EC" id="6.2.1.3" evidence="3"/>
<dbReference type="SUPFAM" id="SSF56801">
    <property type="entry name" value="Acetyl-CoA synthetase-like"/>
    <property type="match status" value="1"/>
</dbReference>
<dbReference type="InterPro" id="IPR025110">
    <property type="entry name" value="AMP-bd_C"/>
</dbReference>
<dbReference type="OrthoDB" id="9778383at2"/>
<dbReference type="PANTHER" id="PTHR43201:SF32">
    <property type="entry name" value="2-SUCCINYLBENZOATE--COA LIGASE, CHLOROPLASTIC_PEROXISOMAL"/>
    <property type="match status" value="1"/>
</dbReference>
<accession>A0A518DVM7</accession>
<dbReference type="Proteomes" id="UP000317648">
    <property type="component" value="Chromosome"/>
</dbReference>
<dbReference type="PROSITE" id="PS00455">
    <property type="entry name" value="AMP_BINDING"/>
    <property type="match status" value="1"/>
</dbReference>
<dbReference type="Gene3D" id="3.30.300.30">
    <property type="match status" value="1"/>
</dbReference>
<dbReference type="KEGG" id="lcre:Pla8534_37100"/>
<evidence type="ECO:0000259" key="1">
    <source>
        <dbReference type="Pfam" id="PF00501"/>
    </source>
</evidence>
<evidence type="ECO:0000313" key="3">
    <source>
        <dbReference type="EMBL" id="QDU95891.1"/>
    </source>
</evidence>
<sequence length="509" mass="55368">MNERSPLQALLDGPLRENPDKIVLRTDAGQLTCRELHEQAGRVAAGLQRCGVQSGDRVAWVLPNGIEAVLATLACYRLGAVAVPLNVRYVASEVRDVIERVDPRVIIFDVACDAALRPVLESNRQRVAVTVGAAEDSSKSFASLQKHAQFEDQPVGADHPALILFTSGSTGRPKGVVHSHQGAYGAIDASRQLFDFKADDIVLVGKPICHAGGLQTQLLPALLAGCQVILAMKPTPAAAVALLQSLSVTEYGLLASDLLDFIEYLEARPVDLPSLKYGIGSGDTVPVDLHQRFRELFGWEIMEGAGMTEIGCYYAANPRYGKRKWGSLGLPAPGVELKIVDEAGVACSPDQTGEILLRTSSAMTGYWNDPEATAEIFHDGWLHTGDLAYRDADDYVWFVGRKKLMIVRRGSNIAPIELENILDEHPRVHASVVVGIPDRRDGQVPVACVAAVENQRDLLEGELRDYAASRLSAYKNPAHYLFLEDLPRNGVGKFDRHKLQELAEQAFAG</sequence>
<dbReference type="InterPro" id="IPR020845">
    <property type="entry name" value="AMP-binding_CS"/>
</dbReference>
<dbReference type="GO" id="GO:0031956">
    <property type="term" value="F:medium-chain fatty acid-CoA ligase activity"/>
    <property type="evidence" value="ECO:0007669"/>
    <property type="project" value="TreeGrafter"/>
</dbReference>
<dbReference type="RefSeq" id="WP_145054576.1">
    <property type="nucleotide sequence ID" value="NZ_CP036433.1"/>
</dbReference>
<dbReference type="GO" id="GO:0004467">
    <property type="term" value="F:long-chain fatty acid-CoA ligase activity"/>
    <property type="evidence" value="ECO:0007669"/>
    <property type="project" value="UniProtKB-EC"/>
</dbReference>
<protein>
    <submittedName>
        <fullName evidence="3">Long-chain-fatty-acid--CoA ligase</fullName>
        <ecNumber evidence="3">6.2.1.3</ecNumber>
    </submittedName>
</protein>
<dbReference type="EMBL" id="CP036433">
    <property type="protein sequence ID" value="QDU95891.1"/>
    <property type="molecule type" value="Genomic_DNA"/>
</dbReference>
<organism evidence="3 4">
    <name type="scientific">Lignipirellula cremea</name>
    <dbReference type="NCBI Taxonomy" id="2528010"/>
    <lineage>
        <taxon>Bacteria</taxon>
        <taxon>Pseudomonadati</taxon>
        <taxon>Planctomycetota</taxon>
        <taxon>Planctomycetia</taxon>
        <taxon>Pirellulales</taxon>
        <taxon>Pirellulaceae</taxon>
        <taxon>Lignipirellula</taxon>
    </lineage>
</organism>
<reference evidence="3 4" key="1">
    <citation type="submission" date="2019-02" db="EMBL/GenBank/DDBJ databases">
        <title>Deep-cultivation of Planctomycetes and their phenomic and genomic characterization uncovers novel biology.</title>
        <authorList>
            <person name="Wiegand S."/>
            <person name="Jogler M."/>
            <person name="Boedeker C."/>
            <person name="Pinto D."/>
            <person name="Vollmers J."/>
            <person name="Rivas-Marin E."/>
            <person name="Kohn T."/>
            <person name="Peeters S.H."/>
            <person name="Heuer A."/>
            <person name="Rast P."/>
            <person name="Oberbeckmann S."/>
            <person name="Bunk B."/>
            <person name="Jeske O."/>
            <person name="Meyerdierks A."/>
            <person name="Storesund J.E."/>
            <person name="Kallscheuer N."/>
            <person name="Luecker S."/>
            <person name="Lage O.M."/>
            <person name="Pohl T."/>
            <person name="Merkel B.J."/>
            <person name="Hornburger P."/>
            <person name="Mueller R.-W."/>
            <person name="Bruemmer F."/>
            <person name="Labrenz M."/>
            <person name="Spormann A.M."/>
            <person name="Op den Camp H."/>
            <person name="Overmann J."/>
            <person name="Amann R."/>
            <person name="Jetten M.S.M."/>
            <person name="Mascher T."/>
            <person name="Medema M.H."/>
            <person name="Devos D.P."/>
            <person name="Kaster A.-K."/>
            <person name="Ovreas L."/>
            <person name="Rohde M."/>
            <person name="Galperin M.Y."/>
            <person name="Jogler C."/>
        </authorList>
    </citation>
    <scope>NUCLEOTIDE SEQUENCE [LARGE SCALE GENOMIC DNA]</scope>
    <source>
        <strain evidence="3 4">Pla85_3_4</strain>
    </source>
</reference>
<evidence type="ECO:0000313" key="4">
    <source>
        <dbReference type="Proteomes" id="UP000317648"/>
    </source>
</evidence>
<proteinExistence type="predicted"/>
<evidence type="ECO:0000259" key="2">
    <source>
        <dbReference type="Pfam" id="PF13193"/>
    </source>
</evidence>
<dbReference type="AlphaFoldDB" id="A0A518DVM7"/>
<keyword evidence="3" id="KW-0436">Ligase</keyword>
<name>A0A518DVM7_9BACT</name>
<feature type="domain" description="AMP-binding enzyme C-terminal" evidence="2">
    <location>
        <begin position="417"/>
        <end position="493"/>
    </location>
</feature>
<dbReference type="PANTHER" id="PTHR43201">
    <property type="entry name" value="ACYL-COA SYNTHETASE"/>
    <property type="match status" value="1"/>
</dbReference>
<feature type="domain" description="AMP-dependent synthetase/ligase" evidence="1">
    <location>
        <begin position="16"/>
        <end position="367"/>
    </location>
</feature>
<dbReference type="Pfam" id="PF13193">
    <property type="entry name" value="AMP-binding_C"/>
    <property type="match status" value="1"/>
</dbReference>